<dbReference type="GO" id="GO:0005634">
    <property type="term" value="C:nucleus"/>
    <property type="evidence" value="ECO:0007669"/>
    <property type="project" value="TreeGrafter"/>
</dbReference>
<dbReference type="OrthoDB" id="443401at2759"/>
<dbReference type="InterPro" id="IPR000571">
    <property type="entry name" value="Znf_CCCH"/>
</dbReference>
<keyword evidence="1 2" id="KW-0694">RNA-binding</keyword>
<dbReference type="InterPro" id="IPR012677">
    <property type="entry name" value="Nucleotide-bd_a/b_plait_sf"/>
</dbReference>
<dbReference type="SMART" id="SM00360">
    <property type="entry name" value="RRM"/>
    <property type="match status" value="2"/>
</dbReference>
<dbReference type="InterPro" id="IPR045137">
    <property type="entry name" value="RBM26/27"/>
</dbReference>
<dbReference type="Proteomes" id="UP000595140">
    <property type="component" value="Unassembled WGS sequence"/>
</dbReference>
<dbReference type="FunFam" id="3.30.70.330:FF:000719">
    <property type="entry name" value="Predicted protein"/>
    <property type="match status" value="1"/>
</dbReference>
<keyword evidence="9" id="KW-1185">Reference proteome</keyword>
<feature type="domain" description="C3H1-type" evidence="7">
    <location>
        <begin position="199"/>
        <end position="227"/>
    </location>
</feature>
<dbReference type="PROSITE" id="PS50102">
    <property type="entry name" value="RRM"/>
    <property type="match status" value="1"/>
</dbReference>
<evidence type="ECO:0000256" key="2">
    <source>
        <dbReference type="PROSITE-ProRule" id="PRU00176"/>
    </source>
</evidence>
<dbReference type="PANTHER" id="PTHR14398:SF0">
    <property type="entry name" value="ZINC FINGER PROTEIN SWM"/>
    <property type="match status" value="1"/>
</dbReference>
<accession>A0A484LB92</accession>
<evidence type="ECO:0000259" key="6">
    <source>
        <dbReference type="PROSITE" id="PS50102"/>
    </source>
</evidence>
<feature type="compositionally biased region" description="Polar residues" evidence="5">
    <location>
        <begin position="821"/>
        <end position="835"/>
    </location>
</feature>
<dbReference type="GO" id="GO:0008270">
    <property type="term" value="F:zinc ion binding"/>
    <property type="evidence" value="ECO:0007669"/>
    <property type="project" value="UniProtKB-KW"/>
</dbReference>
<evidence type="ECO:0000313" key="8">
    <source>
        <dbReference type="EMBL" id="VFQ73531.1"/>
    </source>
</evidence>
<dbReference type="Gene3D" id="3.30.70.330">
    <property type="match status" value="2"/>
</dbReference>
<keyword evidence="3" id="KW-0862">Zinc</keyword>
<keyword evidence="3" id="KW-0863">Zinc-finger</keyword>
<keyword evidence="4" id="KW-0175">Coiled coil</keyword>
<name>A0A484LB92_9ASTE</name>
<dbReference type="CDD" id="cd12257">
    <property type="entry name" value="RRM1_RBM26_like"/>
    <property type="match status" value="1"/>
</dbReference>
<feature type="coiled-coil region" evidence="4">
    <location>
        <begin position="568"/>
        <end position="613"/>
    </location>
</feature>
<dbReference type="PROSITE" id="PS50103">
    <property type="entry name" value="ZF_C3H1"/>
    <property type="match status" value="1"/>
</dbReference>
<dbReference type="SMART" id="SM00356">
    <property type="entry name" value="ZnF_C3H1"/>
    <property type="match status" value="1"/>
</dbReference>
<evidence type="ECO:0000256" key="1">
    <source>
        <dbReference type="ARBA" id="ARBA00022884"/>
    </source>
</evidence>
<feature type="region of interest" description="Disordered" evidence="5">
    <location>
        <begin position="795"/>
        <end position="869"/>
    </location>
</feature>
<dbReference type="GO" id="GO:0003723">
    <property type="term" value="F:RNA binding"/>
    <property type="evidence" value="ECO:0007669"/>
    <property type="project" value="UniProtKB-UniRule"/>
</dbReference>
<organism evidence="8 9">
    <name type="scientific">Cuscuta campestris</name>
    <dbReference type="NCBI Taxonomy" id="132261"/>
    <lineage>
        <taxon>Eukaryota</taxon>
        <taxon>Viridiplantae</taxon>
        <taxon>Streptophyta</taxon>
        <taxon>Embryophyta</taxon>
        <taxon>Tracheophyta</taxon>
        <taxon>Spermatophyta</taxon>
        <taxon>Magnoliopsida</taxon>
        <taxon>eudicotyledons</taxon>
        <taxon>Gunneridae</taxon>
        <taxon>Pentapetalae</taxon>
        <taxon>asterids</taxon>
        <taxon>lamiids</taxon>
        <taxon>Solanales</taxon>
        <taxon>Convolvulaceae</taxon>
        <taxon>Cuscuteae</taxon>
        <taxon>Cuscuta</taxon>
        <taxon>Cuscuta subgen. Grammica</taxon>
        <taxon>Cuscuta sect. Cleistogrammica</taxon>
    </lineage>
</organism>
<evidence type="ECO:0000256" key="3">
    <source>
        <dbReference type="PROSITE-ProRule" id="PRU00723"/>
    </source>
</evidence>
<dbReference type="InterPro" id="IPR035979">
    <property type="entry name" value="RBD_domain_sf"/>
</dbReference>
<evidence type="ECO:0000256" key="5">
    <source>
        <dbReference type="SAM" id="MobiDB-lite"/>
    </source>
</evidence>
<dbReference type="PANTHER" id="PTHR14398">
    <property type="entry name" value="RNA RECOGNITION RRM/RNP DOMAIN"/>
    <property type="match status" value="1"/>
</dbReference>
<feature type="domain" description="RRM" evidence="6">
    <location>
        <begin position="431"/>
        <end position="503"/>
    </location>
</feature>
<feature type="region of interest" description="Disordered" evidence="5">
    <location>
        <begin position="1"/>
        <end position="47"/>
    </location>
</feature>
<sequence>MELKILPLRPPFSLSNSSDSDPGEKQISEEDDDDRNHKHRRKETHFRTAEMDHYESVLIRPYGKRNKPFDDGYLDRETGPATLEKEHILRFDKRRGVPSFSRASQVANQRTISSRIGRGREMGGWAQHDLRLMPVDTAPQLIQQGSTVPSFLAGKGLPNVHDTKSSSWATVGMIPHVPNVGLDIFHHRGLPLNPSMGMGFPRQKCRDFEERGFCLRGDMCPMEHGVNRIVVEDVQSLSKLNLPVSVPSAHMMRTVGQGAILATCPSGSFVNSRALHIKPEIMDEGLELSGEPLGCSLPGGSDGYDPDQPLWRSDDPETSPAVLAANGLSVDDVGLTDHFPVGLSDQGRNNCSKNKEQAVENIDSKNKAEALENIDSKNKAEAVQNIDSITEASRILYGETENTGRQITDPFSKSQRNVGSNMRMCVQKALYTLFVTGIPQKDNTTEALFAHFRKFGEIINIYIPKRKGRAFVQFSSREEAERALKAPDAVMGNRFIMLQWAKRDCIPEHVLSNGYKAQRQDNGAAPSYVYKGKDSVQSAVPRSSLAVPSVSDHKKTIVSNEAKDPPLSRKKLENLELLKEELRKKQEMLDLKRNEFRRQLDTFEKQAIDHKDDDHAAKRQKTGVSESLKATTLNSILPDIAVSVTQPSEAVVDSSNGSANSTVHTFSNSVSTLATPQPLISKPSFRPLAPLGEPYNFYNRYKLDNRPTAFKINPPIPNALANVDVLKEHFCSFGELSSVELEDGENQNELGTSILSARISFVSRRSAEKAFMNGKGCQGHTLQFKWLPSNKSLKDGGVDEGASTARSLSSDPGFHPLALDASTTSLQKENVTGSCENERKRHTENGQEDLRVGEDSKSTSMMSGKKELV</sequence>
<dbReference type="AlphaFoldDB" id="A0A484LB92"/>
<evidence type="ECO:0000313" key="9">
    <source>
        <dbReference type="Proteomes" id="UP000595140"/>
    </source>
</evidence>
<feature type="compositionally biased region" description="Basic and acidic residues" evidence="5">
    <location>
        <begin position="836"/>
        <end position="857"/>
    </location>
</feature>
<feature type="zinc finger region" description="C3H1-type" evidence="3">
    <location>
        <begin position="199"/>
        <end position="227"/>
    </location>
</feature>
<dbReference type="EMBL" id="OOIL02001215">
    <property type="protein sequence ID" value="VFQ73531.1"/>
    <property type="molecule type" value="Genomic_DNA"/>
</dbReference>
<evidence type="ECO:0000256" key="4">
    <source>
        <dbReference type="SAM" id="Coils"/>
    </source>
</evidence>
<keyword evidence="3" id="KW-0479">Metal-binding</keyword>
<dbReference type="SUPFAM" id="SSF54928">
    <property type="entry name" value="RNA-binding domain, RBD"/>
    <property type="match status" value="1"/>
</dbReference>
<reference evidence="8 9" key="1">
    <citation type="submission" date="2018-04" db="EMBL/GenBank/DDBJ databases">
        <authorList>
            <person name="Vogel A."/>
        </authorList>
    </citation>
    <scope>NUCLEOTIDE SEQUENCE [LARGE SCALE GENOMIC DNA]</scope>
</reference>
<dbReference type="InterPro" id="IPR000504">
    <property type="entry name" value="RRM_dom"/>
</dbReference>
<dbReference type="Pfam" id="PF00076">
    <property type="entry name" value="RRM_1"/>
    <property type="match status" value="1"/>
</dbReference>
<proteinExistence type="predicted"/>
<protein>
    <submittedName>
        <fullName evidence="8">Uncharacterized protein</fullName>
    </submittedName>
</protein>
<gene>
    <name evidence="8" type="ORF">CCAM_LOCUS15307</name>
</gene>
<evidence type="ECO:0000259" key="7">
    <source>
        <dbReference type="PROSITE" id="PS50103"/>
    </source>
</evidence>